<dbReference type="EMBL" id="JBANRG010000001">
    <property type="protein sequence ID" value="KAK7472761.1"/>
    <property type="molecule type" value="Genomic_DNA"/>
</dbReference>
<dbReference type="Gene3D" id="2.60.120.340">
    <property type="entry name" value="Nucleoplasmin core domain"/>
    <property type="match status" value="1"/>
</dbReference>
<organism evidence="9 10">
    <name type="scientific">Marasmiellus scandens</name>
    <dbReference type="NCBI Taxonomy" id="2682957"/>
    <lineage>
        <taxon>Eukaryota</taxon>
        <taxon>Fungi</taxon>
        <taxon>Dikarya</taxon>
        <taxon>Basidiomycota</taxon>
        <taxon>Agaricomycotina</taxon>
        <taxon>Agaricomycetes</taxon>
        <taxon>Agaricomycetidae</taxon>
        <taxon>Agaricales</taxon>
        <taxon>Marasmiineae</taxon>
        <taxon>Omphalotaceae</taxon>
        <taxon>Marasmiellus</taxon>
    </lineage>
</organism>
<dbReference type="EC" id="5.2.1.8" evidence="3 6"/>
<evidence type="ECO:0000256" key="3">
    <source>
        <dbReference type="ARBA" id="ARBA00013194"/>
    </source>
</evidence>
<feature type="compositionally biased region" description="Basic and acidic residues" evidence="7">
    <location>
        <begin position="157"/>
        <end position="225"/>
    </location>
</feature>
<dbReference type="InterPro" id="IPR023566">
    <property type="entry name" value="PPIase_Fpr3/Fpr4-like"/>
</dbReference>
<dbReference type="GO" id="GO:0003755">
    <property type="term" value="F:peptidyl-prolyl cis-trans isomerase activity"/>
    <property type="evidence" value="ECO:0007669"/>
    <property type="project" value="UniProtKB-EC"/>
</dbReference>
<evidence type="ECO:0000256" key="1">
    <source>
        <dbReference type="ARBA" id="ARBA00000971"/>
    </source>
</evidence>
<evidence type="ECO:0000313" key="10">
    <source>
        <dbReference type="Proteomes" id="UP001498398"/>
    </source>
</evidence>
<keyword evidence="10" id="KW-1185">Reference proteome</keyword>
<feature type="compositionally biased region" description="Acidic residues" evidence="7">
    <location>
        <begin position="56"/>
        <end position="67"/>
    </location>
</feature>
<dbReference type="InterPro" id="IPR001179">
    <property type="entry name" value="PPIase_FKBP_dom"/>
</dbReference>
<comment type="catalytic activity">
    <reaction evidence="1 6">
        <text>[protein]-peptidylproline (omega=180) = [protein]-peptidylproline (omega=0)</text>
        <dbReference type="Rhea" id="RHEA:16237"/>
        <dbReference type="Rhea" id="RHEA-COMP:10747"/>
        <dbReference type="Rhea" id="RHEA-COMP:10748"/>
        <dbReference type="ChEBI" id="CHEBI:83833"/>
        <dbReference type="ChEBI" id="CHEBI:83834"/>
        <dbReference type="EC" id="5.2.1.8"/>
    </reaction>
</comment>
<dbReference type="Pfam" id="PF17800">
    <property type="entry name" value="NPL"/>
    <property type="match status" value="1"/>
</dbReference>
<evidence type="ECO:0000256" key="6">
    <source>
        <dbReference type="PROSITE-ProRule" id="PRU00277"/>
    </source>
</evidence>
<dbReference type="InterPro" id="IPR041232">
    <property type="entry name" value="NPL"/>
</dbReference>
<keyword evidence="4 6" id="KW-0697">Rotamase</keyword>
<name>A0ABR1K793_9AGAR</name>
<gene>
    <name evidence="9" type="primary">FPR3_1</name>
    <name evidence="9" type="ORF">VKT23_000871</name>
</gene>
<feature type="compositionally biased region" description="Acidic residues" evidence="7">
    <location>
        <begin position="147"/>
        <end position="156"/>
    </location>
</feature>
<dbReference type="Gene3D" id="3.10.50.40">
    <property type="match status" value="1"/>
</dbReference>
<evidence type="ECO:0000259" key="8">
    <source>
        <dbReference type="PROSITE" id="PS50059"/>
    </source>
</evidence>
<evidence type="ECO:0000313" key="9">
    <source>
        <dbReference type="EMBL" id="KAK7472761.1"/>
    </source>
</evidence>
<feature type="region of interest" description="Disordered" evidence="7">
    <location>
        <begin position="52"/>
        <end position="72"/>
    </location>
</feature>
<proteinExistence type="inferred from homology"/>
<dbReference type="PIRSF" id="PIRSF001473">
    <property type="entry name" value="FK506-bp_FPR3"/>
    <property type="match status" value="1"/>
</dbReference>
<dbReference type="Pfam" id="PF00254">
    <property type="entry name" value="FKBP_C"/>
    <property type="match status" value="1"/>
</dbReference>
<evidence type="ECO:0000256" key="7">
    <source>
        <dbReference type="SAM" id="MobiDB-lite"/>
    </source>
</evidence>
<reference evidence="9 10" key="1">
    <citation type="submission" date="2024-01" db="EMBL/GenBank/DDBJ databases">
        <title>A draft genome for the cacao thread blight pathogen Marasmiellus scandens.</title>
        <authorList>
            <person name="Baruah I.K."/>
            <person name="Leung J."/>
            <person name="Bukari Y."/>
            <person name="Amoako-Attah I."/>
            <person name="Meinhardt L.W."/>
            <person name="Bailey B.A."/>
            <person name="Cohen S.P."/>
        </authorList>
    </citation>
    <scope>NUCLEOTIDE SEQUENCE [LARGE SCALE GENOMIC DNA]</scope>
    <source>
        <strain evidence="9 10">GH-19</strain>
    </source>
</reference>
<dbReference type="PANTHER" id="PTHR43811:SF19">
    <property type="entry name" value="39 KDA FK506-BINDING NUCLEAR PROTEIN"/>
    <property type="match status" value="1"/>
</dbReference>
<evidence type="ECO:0000256" key="5">
    <source>
        <dbReference type="ARBA" id="ARBA00023235"/>
    </source>
</evidence>
<dbReference type="InterPro" id="IPR046357">
    <property type="entry name" value="PPIase_dom_sf"/>
</dbReference>
<dbReference type="PROSITE" id="PS50059">
    <property type="entry name" value="FKBP_PPIASE"/>
    <property type="match status" value="1"/>
</dbReference>
<feature type="region of interest" description="Disordered" evidence="7">
    <location>
        <begin position="116"/>
        <end position="245"/>
    </location>
</feature>
<dbReference type="Proteomes" id="UP001498398">
    <property type="component" value="Unassembled WGS sequence"/>
</dbReference>
<comment type="similarity">
    <text evidence="2">Belongs to the FKBP-type PPIase family. FKBP3/4 subfamily.</text>
</comment>
<protein>
    <recommendedName>
        <fullName evidence="3 6">peptidylprolyl isomerase</fullName>
        <ecNumber evidence="3 6">5.2.1.8</ecNumber>
    </recommendedName>
</protein>
<dbReference type="SUPFAM" id="SSF54534">
    <property type="entry name" value="FKBP-like"/>
    <property type="match status" value="1"/>
</dbReference>
<dbReference type="PANTHER" id="PTHR43811">
    <property type="entry name" value="FKBP-TYPE PEPTIDYL-PROLYL CIS-TRANS ISOMERASE FKPA"/>
    <property type="match status" value="1"/>
</dbReference>
<accession>A0ABR1K793</accession>
<evidence type="ECO:0000256" key="4">
    <source>
        <dbReference type="ARBA" id="ARBA00023110"/>
    </source>
</evidence>
<keyword evidence="5 6" id="KW-0413">Isomerase</keyword>
<comment type="caution">
    <text evidence="9">The sequence shown here is derived from an EMBL/GenBank/DDBJ whole genome shotgun (WGS) entry which is preliminary data.</text>
</comment>
<sequence length="334" mass="36795">MAALAFWSQELTPGKPAEISPAYDIKITNVALGDVLADENGRTTIKVVYQKISPPSDDDDEDIENDDGTPTTTVVCSLTPSKIEQATIDLVLLQESRYIFELVGKNTVYLTGYYVDQNDNQPPGQDEFDSDMDSEDDHDLRFVSSDVEIEPDELESDASRFEEVEDEKPEKPQSKKRSRESAGADEEKPESKAEKKSKKQKTEEKTAEEKKGKKDKGDKKEKGGEKQLPGGLKVKDAKVGTGPMAKKGQTISMRYIGKLQNGKVFDQNTKGKPFKFRLGAGEVIKGWDEGIVGMQVGGERVLTVPPEMGYGKKGSAPIPPNATLIFEVKCIDIK</sequence>
<evidence type="ECO:0000256" key="2">
    <source>
        <dbReference type="ARBA" id="ARBA00007838"/>
    </source>
</evidence>
<feature type="domain" description="PPIase FKBP-type" evidence="8">
    <location>
        <begin position="248"/>
        <end position="334"/>
    </location>
</feature>
<feature type="compositionally biased region" description="Acidic residues" evidence="7">
    <location>
        <begin position="126"/>
        <end position="137"/>
    </location>
</feature>